<keyword evidence="3" id="KW-1185">Reference proteome</keyword>
<keyword evidence="1" id="KW-1133">Transmembrane helix</keyword>
<evidence type="ECO:0000313" key="2">
    <source>
        <dbReference type="EMBL" id="CUS14917.1"/>
    </source>
</evidence>
<evidence type="ECO:0000313" key="3">
    <source>
        <dbReference type="Proteomes" id="UP001412239"/>
    </source>
</evidence>
<dbReference type="Proteomes" id="UP001412239">
    <property type="component" value="Unassembled WGS sequence"/>
</dbReference>
<accession>A0A292Q897</accession>
<dbReference type="EMBL" id="LN890954">
    <property type="protein sequence ID" value="CUS14917.1"/>
    <property type="molecule type" value="Genomic_DNA"/>
</dbReference>
<dbReference type="AlphaFoldDB" id="A0A292Q897"/>
<proteinExistence type="predicted"/>
<name>A0A292Q897_9PEZI</name>
<keyword evidence="1" id="KW-0812">Transmembrane</keyword>
<organism evidence="2 3">
    <name type="scientific">Tuber aestivum</name>
    <name type="common">summer truffle</name>
    <dbReference type="NCBI Taxonomy" id="59557"/>
    <lineage>
        <taxon>Eukaryota</taxon>
        <taxon>Fungi</taxon>
        <taxon>Dikarya</taxon>
        <taxon>Ascomycota</taxon>
        <taxon>Pezizomycotina</taxon>
        <taxon>Pezizomycetes</taxon>
        <taxon>Pezizales</taxon>
        <taxon>Tuberaceae</taxon>
        <taxon>Tuber</taxon>
    </lineage>
</organism>
<reference evidence="2" key="1">
    <citation type="submission" date="2015-10" db="EMBL/GenBank/DDBJ databases">
        <authorList>
            <person name="Regsiter A."/>
            <person name="william w."/>
        </authorList>
    </citation>
    <scope>NUCLEOTIDE SEQUENCE</scope>
    <source>
        <strain evidence="2">Montdore</strain>
    </source>
</reference>
<sequence length="142" mass="15880">MTTSIQWHHSANHTAPPSPSTMNTALLSSFFSFFLSFFPSILSCREPANLPSRIVPFRNPAPNWPISVDNACAALSDTHEWTDQDAIRHNMSAEMVQTPSIHPPVQYTHSIVIYIHPARVTNTAQCSIDQKKALHQTKLHHG</sequence>
<protein>
    <submittedName>
        <fullName evidence="2">Uncharacterized protein</fullName>
    </submittedName>
</protein>
<keyword evidence="1" id="KW-0472">Membrane</keyword>
<feature type="transmembrane region" description="Helical" evidence="1">
    <location>
        <begin position="25"/>
        <end position="44"/>
    </location>
</feature>
<evidence type="ECO:0000256" key="1">
    <source>
        <dbReference type="SAM" id="Phobius"/>
    </source>
</evidence>
<gene>
    <name evidence="2" type="ORF">GSTUAT00000987001</name>
</gene>